<dbReference type="EMBL" id="BSXV01005543">
    <property type="protein sequence ID" value="GMF02424.1"/>
    <property type="molecule type" value="Genomic_DNA"/>
</dbReference>
<evidence type="ECO:0000313" key="1">
    <source>
        <dbReference type="EMBL" id="GMF02424.1"/>
    </source>
</evidence>
<name>A0ACB5U540_CANBO</name>
<evidence type="ECO:0000313" key="2">
    <source>
        <dbReference type="Proteomes" id="UP001165101"/>
    </source>
</evidence>
<keyword evidence="2" id="KW-1185">Reference proteome</keyword>
<sequence length="157" mass="18374">MNKSQLKIFKLNYTIFVYNKAKYQDLSLTFDEQMRLIESDDKVDRDDKSEDEIDNNGIKPLNNLEIFKDLNNYEINLEISNNGIISSIIDFKIEVELLVKNLNKIDDLWNLKLIFEFVNTLENNLDNCNEIKDNDNDTDEKEKETDEGEGEGTVIQL</sequence>
<organism evidence="1 2">
    <name type="scientific">Candida boidinii</name>
    <name type="common">Yeast</name>
    <dbReference type="NCBI Taxonomy" id="5477"/>
    <lineage>
        <taxon>Eukaryota</taxon>
        <taxon>Fungi</taxon>
        <taxon>Dikarya</taxon>
        <taxon>Ascomycota</taxon>
        <taxon>Saccharomycotina</taxon>
        <taxon>Pichiomycetes</taxon>
        <taxon>Pichiales</taxon>
        <taxon>Pichiaceae</taxon>
        <taxon>Ogataea</taxon>
        <taxon>Ogataea/Candida clade</taxon>
    </lineage>
</organism>
<proteinExistence type="predicted"/>
<reference evidence="1" key="1">
    <citation type="submission" date="2023-04" db="EMBL/GenBank/DDBJ databases">
        <title>Candida boidinii NBRC 1967.</title>
        <authorList>
            <person name="Ichikawa N."/>
            <person name="Sato H."/>
            <person name="Tonouchi N."/>
        </authorList>
    </citation>
    <scope>NUCLEOTIDE SEQUENCE</scope>
    <source>
        <strain evidence="1">NBRC 1967</strain>
    </source>
</reference>
<gene>
    <name evidence="1" type="ORF">Cboi01_000610100</name>
</gene>
<dbReference type="Proteomes" id="UP001165101">
    <property type="component" value="Unassembled WGS sequence"/>
</dbReference>
<accession>A0ACB5U540</accession>
<comment type="caution">
    <text evidence="1">The sequence shown here is derived from an EMBL/GenBank/DDBJ whole genome shotgun (WGS) entry which is preliminary data.</text>
</comment>
<protein>
    <submittedName>
        <fullName evidence="1">Unnamed protein product</fullName>
    </submittedName>
</protein>